<evidence type="ECO:0000256" key="1">
    <source>
        <dbReference type="SAM" id="MobiDB-lite"/>
    </source>
</evidence>
<dbReference type="EMBL" id="JBHMFI010000001">
    <property type="protein sequence ID" value="MFB9071243.1"/>
    <property type="molecule type" value="Genomic_DNA"/>
</dbReference>
<reference evidence="2 3" key="1">
    <citation type="submission" date="2024-09" db="EMBL/GenBank/DDBJ databases">
        <authorList>
            <person name="Sun Q."/>
            <person name="Mori K."/>
        </authorList>
    </citation>
    <scope>NUCLEOTIDE SEQUENCE [LARGE SCALE GENOMIC DNA]</scope>
    <source>
        <strain evidence="2 3">CCM 7609</strain>
    </source>
</reference>
<evidence type="ECO:0000313" key="2">
    <source>
        <dbReference type="EMBL" id="MFB9071243.1"/>
    </source>
</evidence>
<organism evidence="2 3">
    <name type="scientific">Citricoccus parietis</name>
    <dbReference type="NCBI Taxonomy" id="592307"/>
    <lineage>
        <taxon>Bacteria</taxon>
        <taxon>Bacillati</taxon>
        <taxon>Actinomycetota</taxon>
        <taxon>Actinomycetes</taxon>
        <taxon>Micrococcales</taxon>
        <taxon>Micrococcaceae</taxon>
        <taxon>Citricoccus</taxon>
    </lineage>
</organism>
<protein>
    <submittedName>
        <fullName evidence="2">Uncharacterized protein</fullName>
    </submittedName>
</protein>
<evidence type="ECO:0000313" key="3">
    <source>
        <dbReference type="Proteomes" id="UP001589575"/>
    </source>
</evidence>
<keyword evidence="3" id="KW-1185">Reference proteome</keyword>
<proteinExistence type="predicted"/>
<name>A0ABV5FX23_9MICC</name>
<feature type="region of interest" description="Disordered" evidence="1">
    <location>
        <begin position="1"/>
        <end position="49"/>
    </location>
</feature>
<feature type="compositionally biased region" description="Polar residues" evidence="1">
    <location>
        <begin position="1"/>
        <end position="11"/>
    </location>
</feature>
<comment type="caution">
    <text evidence="2">The sequence shown here is derived from an EMBL/GenBank/DDBJ whole genome shotgun (WGS) entry which is preliminary data.</text>
</comment>
<accession>A0ABV5FX23</accession>
<dbReference type="Proteomes" id="UP001589575">
    <property type="component" value="Unassembled WGS sequence"/>
</dbReference>
<gene>
    <name evidence="2" type="ORF">ACFFX0_08560</name>
</gene>
<sequence length="93" mass="10098">MHRPRQTSSGTGLARPVSSIDPPILIPRARTHGTQDQSHGGRPLERRASSCKCAVHATFRGVMAAICSAARSSARSNSYRVWRLSQNCAETPK</sequence>